<feature type="region of interest" description="Disordered" evidence="1">
    <location>
        <begin position="1"/>
        <end position="20"/>
    </location>
</feature>
<dbReference type="Proteomes" id="UP000749559">
    <property type="component" value="Unassembled WGS sequence"/>
</dbReference>
<reference evidence="2" key="1">
    <citation type="submission" date="2022-03" db="EMBL/GenBank/DDBJ databases">
        <authorList>
            <person name="Martin C."/>
        </authorList>
    </citation>
    <scope>NUCLEOTIDE SEQUENCE</scope>
</reference>
<dbReference type="EMBL" id="CAIIXF020000010">
    <property type="protein sequence ID" value="CAH1795956.1"/>
    <property type="molecule type" value="Genomic_DNA"/>
</dbReference>
<keyword evidence="3" id="KW-1185">Reference proteome</keyword>
<gene>
    <name evidence="2" type="ORF">OFUS_LOCUS20420</name>
</gene>
<evidence type="ECO:0000256" key="1">
    <source>
        <dbReference type="SAM" id="MobiDB-lite"/>
    </source>
</evidence>
<sequence>IERSATADSTSALGKSDVTTGDVVTESTERIEDALTKPFEYYNDSSEIMGNWTGYFTCANVGYNATLKIIRMWYTINKWCYIIGNLSFSNSSHGIDGVHEVMGTFNMETMKFSMLGLKWMKQPEGWVSMFQLRCTYREDSQTIEVQFSRPAVCTTLSVTMTRPLM</sequence>
<dbReference type="AlphaFoldDB" id="A0A8S4PRQ7"/>
<name>A0A8S4PRQ7_OWEFU</name>
<proteinExistence type="predicted"/>
<protein>
    <submittedName>
        <fullName evidence="2">Uncharacterized protein</fullName>
    </submittedName>
</protein>
<comment type="caution">
    <text evidence="2">The sequence shown here is derived from an EMBL/GenBank/DDBJ whole genome shotgun (WGS) entry which is preliminary data.</text>
</comment>
<feature type="non-terminal residue" evidence="2">
    <location>
        <position position="1"/>
    </location>
</feature>
<accession>A0A8S4PRQ7</accession>
<organism evidence="2 3">
    <name type="scientific">Owenia fusiformis</name>
    <name type="common">Polychaete worm</name>
    <dbReference type="NCBI Taxonomy" id="6347"/>
    <lineage>
        <taxon>Eukaryota</taxon>
        <taxon>Metazoa</taxon>
        <taxon>Spiralia</taxon>
        <taxon>Lophotrochozoa</taxon>
        <taxon>Annelida</taxon>
        <taxon>Polychaeta</taxon>
        <taxon>Sedentaria</taxon>
        <taxon>Canalipalpata</taxon>
        <taxon>Sabellida</taxon>
        <taxon>Oweniida</taxon>
        <taxon>Oweniidae</taxon>
        <taxon>Owenia</taxon>
    </lineage>
</organism>
<evidence type="ECO:0000313" key="2">
    <source>
        <dbReference type="EMBL" id="CAH1795956.1"/>
    </source>
</evidence>
<evidence type="ECO:0000313" key="3">
    <source>
        <dbReference type="Proteomes" id="UP000749559"/>
    </source>
</evidence>
<feature type="compositionally biased region" description="Polar residues" evidence="1">
    <location>
        <begin position="1"/>
        <end position="19"/>
    </location>
</feature>